<dbReference type="Gene3D" id="1.25.40.10">
    <property type="entry name" value="Tetratricopeptide repeat domain"/>
    <property type="match status" value="2"/>
</dbReference>
<dbReference type="SMART" id="SM00028">
    <property type="entry name" value="TPR"/>
    <property type="match status" value="5"/>
</dbReference>
<dbReference type="Pfam" id="PF07719">
    <property type="entry name" value="TPR_2"/>
    <property type="match status" value="1"/>
</dbReference>
<dbReference type="InterPro" id="IPR011990">
    <property type="entry name" value="TPR-like_helical_dom_sf"/>
</dbReference>
<protein>
    <recommendedName>
        <fullName evidence="6">DDE transposase family protein</fullName>
    </recommendedName>
</protein>
<dbReference type="PANTHER" id="PTHR45586">
    <property type="entry name" value="TPR REPEAT-CONTAINING PROTEIN PA4667"/>
    <property type="match status" value="1"/>
</dbReference>
<dbReference type="Pfam" id="PF14559">
    <property type="entry name" value="TPR_19"/>
    <property type="match status" value="1"/>
</dbReference>
<dbReference type="PROSITE" id="PS50005">
    <property type="entry name" value="TPR"/>
    <property type="match status" value="2"/>
</dbReference>
<evidence type="ECO:0000313" key="4">
    <source>
        <dbReference type="EMBL" id="GGA49569.1"/>
    </source>
</evidence>
<keyword evidence="2 3" id="KW-0802">TPR repeat</keyword>
<proteinExistence type="predicted"/>
<evidence type="ECO:0000256" key="1">
    <source>
        <dbReference type="ARBA" id="ARBA00022737"/>
    </source>
</evidence>
<keyword evidence="1" id="KW-0677">Repeat</keyword>
<evidence type="ECO:0000313" key="5">
    <source>
        <dbReference type="Proteomes" id="UP000609323"/>
    </source>
</evidence>
<feature type="repeat" description="TPR" evidence="3">
    <location>
        <begin position="25"/>
        <end position="58"/>
    </location>
</feature>
<evidence type="ECO:0000256" key="3">
    <source>
        <dbReference type="PROSITE-ProRule" id="PRU00339"/>
    </source>
</evidence>
<feature type="repeat" description="TPR" evidence="3">
    <location>
        <begin position="94"/>
        <end position="127"/>
    </location>
</feature>
<dbReference type="InterPro" id="IPR051012">
    <property type="entry name" value="CellSynth/LPSAsmb/PSIAsmb"/>
</dbReference>
<evidence type="ECO:0000256" key="2">
    <source>
        <dbReference type="ARBA" id="ARBA00022803"/>
    </source>
</evidence>
<accession>A0ABQ1GSN1</accession>
<dbReference type="Proteomes" id="UP000609323">
    <property type="component" value="Unassembled WGS sequence"/>
</dbReference>
<gene>
    <name evidence="4" type="ORF">GCM10010917_38570</name>
</gene>
<keyword evidence="5" id="KW-1185">Reference proteome</keyword>
<dbReference type="PANTHER" id="PTHR45586:SF1">
    <property type="entry name" value="LIPOPOLYSACCHARIDE ASSEMBLY PROTEIN B"/>
    <property type="match status" value="1"/>
</dbReference>
<evidence type="ECO:0008006" key="6">
    <source>
        <dbReference type="Google" id="ProtNLM"/>
    </source>
</evidence>
<dbReference type="EMBL" id="BMHF01000019">
    <property type="protein sequence ID" value="GGA49569.1"/>
    <property type="molecule type" value="Genomic_DNA"/>
</dbReference>
<sequence>MTEESRIGGKKPRTSGKIVPVRMDANFFFERAVSALERLRYDKALKYFRKAVEYEPENPVNHCNMAGILSETGDYEGSNEVLSRVLTEVDETMTECYFYMANNYANMERFEEAEDALVTYLEKDPDGQFLAEAEEMMELLKYELNRPTKVGPIRSLQGTAEHDQARSMLERGEFKAAVKLLEKLLEEQPDFLAARNNLALGYYYMGMFNEAMAAIEDVLSRDPGNLHGLCNLAVFIQHDGDPETLERLSEQLSRIIPFHQEHVFKLATTMGILGHHEAAYGHFKRLLKDEEVNFDPCLFHYAAVGAFNIGRYQEAKALWKQAAKLDPESEVPGFYLARLEEYDRVEDRDGQPSPATAARPSQISYQYGLPFEEQLRKWQKWEEGIPDQMKQDPLIRSSFFWGLRHGDAHTKLQVIEAFSQIADSEVQEALRAFLMEPEEEKYLKDIALFALRSLGVNEPLPIVLEGKTETVDPGFVSARLPVWKPEWQSVLDEAKRRMGKRYNLMQLHDVETLWVEFITRSYPDVPSVSHLGGWAAALEYVTAKLHRRHVTFEEVAKRYGVSVSTASRCTKRLDEVCGIKEKMNAMFPSG</sequence>
<comment type="caution">
    <text evidence="4">The sequence shown here is derived from an EMBL/GenBank/DDBJ whole genome shotgun (WGS) entry which is preliminary data.</text>
</comment>
<dbReference type="InterPro" id="IPR019734">
    <property type="entry name" value="TPR_rpt"/>
</dbReference>
<reference evidence="5" key="1">
    <citation type="journal article" date="2019" name="Int. J. Syst. Evol. Microbiol.">
        <title>The Global Catalogue of Microorganisms (GCM) 10K type strain sequencing project: providing services to taxonomists for standard genome sequencing and annotation.</title>
        <authorList>
            <consortium name="The Broad Institute Genomics Platform"/>
            <consortium name="The Broad Institute Genome Sequencing Center for Infectious Disease"/>
            <person name="Wu L."/>
            <person name="Ma J."/>
        </authorList>
    </citation>
    <scope>NUCLEOTIDE SEQUENCE [LARGE SCALE GENOMIC DNA]</scope>
    <source>
        <strain evidence="5">CGMCC 1.15044</strain>
    </source>
</reference>
<dbReference type="SUPFAM" id="SSF48452">
    <property type="entry name" value="TPR-like"/>
    <property type="match status" value="2"/>
</dbReference>
<dbReference type="InterPro" id="IPR013105">
    <property type="entry name" value="TPR_2"/>
</dbReference>
<name>A0ABQ1GSN1_9BACL</name>
<organism evidence="4 5">
    <name type="scientific">Paenibacillus physcomitrellae</name>
    <dbReference type="NCBI Taxonomy" id="1619311"/>
    <lineage>
        <taxon>Bacteria</taxon>
        <taxon>Bacillati</taxon>
        <taxon>Bacillota</taxon>
        <taxon>Bacilli</taxon>
        <taxon>Bacillales</taxon>
        <taxon>Paenibacillaceae</taxon>
        <taxon>Paenibacillus</taxon>
    </lineage>
</organism>